<dbReference type="Proteomes" id="UP000242715">
    <property type="component" value="Unassembled WGS sequence"/>
</dbReference>
<dbReference type="PANTHER" id="PTHR22814">
    <property type="entry name" value="COPPER TRANSPORT PROTEIN ATOX1-RELATED"/>
    <property type="match status" value="1"/>
</dbReference>
<dbReference type="PROSITE" id="PS50846">
    <property type="entry name" value="HMA_2"/>
    <property type="match status" value="1"/>
</dbReference>
<sequence length="254" mass="28702">MLSSSKLYGSGVTASQTPRVTIIQVRVDCNGCAQKIKKALNGINGIHDLRIDFDRQRLTIIGWADPEKIVKAIKKKAKKNATIICSNIETSSSKPTKPKPKENPPAPQAQGTSFPEPMFEATSPTPACHNARKQWQYNPGNEDVEQVHMLHLHQPNHVNRFSSGHNYVDHRDRSSYHNGPVFLQEPSQIQPLNVIHSYNTYMPSSYVTEYECVKSSSWHTHYRHMEHYNGDYNNNNVNIAAMFSDDNPNSCCIV</sequence>
<protein>
    <recommendedName>
        <fullName evidence="3">HMA domain-containing protein</fullName>
    </recommendedName>
</protein>
<feature type="domain" description="HMA" evidence="3">
    <location>
        <begin position="18"/>
        <end position="81"/>
    </location>
</feature>
<evidence type="ECO:0000313" key="4">
    <source>
        <dbReference type="EMBL" id="GAU25632.1"/>
    </source>
</evidence>
<dbReference type="GO" id="GO:0046872">
    <property type="term" value="F:metal ion binding"/>
    <property type="evidence" value="ECO:0007669"/>
    <property type="project" value="UniProtKB-KW"/>
</dbReference>
<reference evidence="5" key="1">
    <citation type="journal article" date="2017" name="Front. Plant Sci.">
        <title>Climate Clever Clovers: New Paradigm to Reduce the Environmental Footprint of Ruminants by Breeding Low Methanogenic Forages Utilizing Haplotype Variation.</title>
        <authorList>
            <person name="Kaur P."/>
            <person name="Appels R."/>
            <person name="Bayer P.E."/>
            <person name="Keeble-Gagnere G."/>
            <person name="Wang J."/>
            <person name="Hirakawa H."/>
            <person name="Shirasawa K."/>
            <person name="Vercoe P."/>
            <person name="Stefanova K."/>
            <person name="Durmic Z."/>
            <person name="Nichols P."/>
            <person name="Revell C."/>
            <person name="Isobe S.N."/>
            <person name="Edwards D."/>
            <person name="Erskine W."/>
        </authorList>
    </citation>
    <scope>NUCLEOTIDE SEQUENCE [LARGE SCALE GENOMIC DNA]</scope>
    <source>
        <strain evidence="5">cv. Daliak</strain>
    </source>
</reference>
<dbReference type="Gene3D" id="3.30.70.100">
    <property type="match status" value="1"/>
</dbReference>
<organism evidence="4 5">
    <name type="scientific">Trifolium subterraneum</name>
    <name type="common">Subterranean clover</name>
    <dbReference type="NCBI Taxonomy" id="3900"/>
    <lineage>
        <taxon>Eukaryota</taxon>
        <taxon>Viridiplantae</taxon>
        <taxon>Streptophyta</taxon>
        <taxon>Embryophyta</taxon>
        <taxon>Tracheophyta</taxon>
        <taxon>Spermatophyta</taxon>
        <taxon>Magnoliopsida</taxon>
        <taxon>eudicotyledons</taxon>
        <taxon>Gunneridae</taxon>
        <taxon>Pentapetalae</taxon>
        <taxon>rosids</taxon>
        <taxon>fabids</taxon>
        <taxon>Fabales</taxon>
        <taxon>Fabaceae</taxon>
        <taxon>Papilionoideae</taxon>
        <taxon>50 kb inversion clade</taxon>
        <taxon>NPAAA clade</taxon>
        <taxon>Hologalegina</taxon>
        <taxon>IRL clade</taxon>
        <taxon>Trifolieae</taxon>
        <taxon>Trifolium</taxon>
    </lineage>
</organism>
<keyword evidence="1" id="KW-0479">Metal-binding</keyword>
<accession>A0A2Z6MK45</accession>
<dbReference type="OrthoDB" id="1919822at2759"/>
<dbReference type="PANTHER" id="PTHR22814:SF320">
    <property type="entry name" value="OS01G0309800 PROTEIN"/>
    <property type="match status" value="1"/>
</dbReference>
<dbReference type="InterPro" id="IPR006121">
    <property type="entry name" value="HMA_dom"/>
</dbReference>
<dbReference type="EMBL" id="DF973316">
    <property type="protein sequence ID" value="GAU25632.1"/>
    <property type="molecule type" value="Genomic_DNA"/>
</dbReference>
<evidence type="ECO:0000256" key="2">
    <source>
        <dbReference type="SAM" id="MobiDB-lite"/>
    </source>
</evidence>
<evidence type="ECO:0000259" key="3">
    <source>
        <dbReference type="PROSITE" id="PS50846"/>
    </source>
</evidence>
<dbReference type="AlphaFoldDB" id="A0A2Z6MK45"/>
<name>A0A2Z6MK45_TRISU</name>
<dbReference type="SUPFAM" id="SSF55008">
    <property type="entry name" value="HMA, heavy metal-associated domain"/>
    <property type="match status" value="1"/>
</dbReference>
<gene>
    <name evidence="4" type="ORF">TSUD_49850</name>
</gene>
<evidence type="ECO:0000256" key="1">
    <source>
        <dbReference type="ARBA" id="ARBA00022723"/>
    </source>
</evidence>
<keyword evidence="5" id="KW-1185">Reference proteome</keyword>
<proteinExistence type="predicted"/>
<dbReference type="InterPro" id="IPR036163">
    <property type="entry name" value="HMA_dom_sf"/>
</dbReference>
<evidence type="ECO:0000313" key="5">
    <source>
        <dbReference type="Proteomes" id="UP000242715"/>
    </source>
</evidence>
<feature type="region of interest" description="Disordered" evidence="2">
    <location>
        <begin position="88"/>
        <end position="125"/>
    </location>
</feature>
<dbReference type="CDD" id="cd00371">
    <property type="entry name" value="HMA"/>
    <property type="match status" value="1"/>
</dbReference>
<dbReference type="Pfam" id="PF00403">
    <property type="entry name" value="HMA"/>
    <property type="match status" value="1"/>
</dbReference>